<feature type="compositionally biased region" description="Polar residues" evidence="1">
    <location>
        <begin position="1"/>
        <end position="11"/>
    </location>
</feature>
<feature type="region of interest" description="Disordered" evidence="1">
    <location>
        <begin position="1"/>
        <end position="58"/>
    </location>
</feature>
<protein>
    <submittedName>
        <fullName evidence="2">Uncharacterized protein</fullName>
    </submittedName>
</protein>
<name>A0A1E4TQ50_PACTA</name>
<evidence type="ECO:0000313" key="3">
    <source>
        <dbReference type="Proteomes" id="UP000094236"/>
    </source>
</evidence>
<sequence length="414" mass="46821">MDFTSGVSTFQRPLPQLRHKRSMNMNNNGQFYNQSSSNSNSNSNSHNHNNGGPINVKKTFHNNIKHNKYNKKTDQSDKTIDTKKEKHSIITLEKLAALKKYEPRLYCSKSELDYVIAVISPNHLSTQDENVTNFPKLPIFENSQPFRSIQPLLSTYTDTSKALEDDMLINEVKKDFNSDFQDPCYAFISRNIEKSLNGNEDFHLALDNDGTPILSPEEFKTAIFENMNRPIPSSVPETSSLKNLNKKRSIVQLKADDETEAQSSHQHKRHKYEIPLENSRTISAKEVLRMVDSSLISSDMDFSGTSNTTTENTTSDTPAKKLSALSSSNDGNRSFLSNLTDTPIKSMSMTDLLVSTPANLNYSDIPQSKVSDANEFWKNRASTPESDKFISRRDSLGLMNLVLNNNYKINLNKK</sequence>
<feature type="compositionally biased region" description="Low complexity" evidence="1">
    <location>
        <begin position="305"/>
        <end position="317"/>
    </location>
</feature>
<dbReference type="AlphaFoldDB" id="A0A1E4TQ50"/>
<keyword evidence="3" id="KW-1185">Reference proteome</keyword>
<dbReference type="Proteomes" id="UP000094236">
    <property type="component" value="Unassembled WGS sequence"/>
</dbReference>
<reference evidence="3" key="1">
    <citation type="submission" date="2016-05" db="EMBL/GenBank/DDBJ databases">
        <title>Comparative genomics of biotechnologically important yeasts.</title>
        <authorList>
            <consortium name="DOE Joint Genome Institute"/>
            <person name="Riley R."/>
            <person name="Haridas S."/>
            <person name="Wolfe K.H."/>
            <person name="Lopes M.R."/>
            <person name="Hittinger C.T."/>
            <person name="Goker M."/>
            <person name="Salamov A."/>
            <person name="Wisecaver J."/>
            <person name="Long T.M."/>
            <person name="Aerts A.L."/>
            <person name="Barry K."/>
            <person name="Choi C."/>
            <person name="Clum A."/>
            <person name="Coughlan A.Y."/>
            <person name="Deshpande S."/>
            <person name="Douglass A.P."/>
            <person name="Hanson S.J."/>
            <person name="Klenk H.-P."/>
            <person name="Labutti K."/>
            <person name="Lapidus A."/>
            <person name="Lindquist E."/>
            <person name="Lipzen A."/>
            <person name="Meier-Kolthoff J.P."/>
            <person name="Ohm R.A."/>
            <person name="Otillar R.P."/>
            <person name="Pangilinan J."/>
            <person name="Peng Y."/>
            <person name="Rokas A."/>
            <person name="Rosa C.A."/>
            <person name="Scheuner C."/>
            <person name="Sibirny A.A."/>
            <person name="Slot J.C."/>
            <person name="Stielow J.B."/>
            <person name="Sun H."/>
            <person name="Kurtzman C.P."/>
            <person name="Blackwell M."/>
            <person name="Grigoriev I.V."/>
            <person name="Jeffries T.W."/>
        </authorList>
    </citation>
    <scope>NUCLEOTIDE SEQUENCE [LARGE SCALE GENOMIC DNA]</scope>
    <source>
        <strain evidence="3">NRRL Y-2460</strain>
    </source>
</reference>
<gene>
    <name evidence="2" type="ORF">PACTADRAFT_4777</name>
</gene>
<evidence type="ECO:0000313" key="2">
    <source>
        <dbReference type="EMBL" id="ODV93881.1"/>
    </source>
</evidence>
<feature type="compositionally biased region" description="Low complexity" evidence="1">
    <location>
        <begin position="26"/>
        <end position="51"/>
    </location>
</feature>
<dbReference type="EMBL" id="KV454017">
    <property type="protein sequence ID" value="ODV93881.1"/>
    <property type="molecule type" value="Genomic_DNA"/>
</dbReference>
<proteinExistence type="predicted"/>
<organism evidence="2 3">
    <name type="scientific">Pachysolen tannophilus NRRL Y-2460</name>
    <dbReference type="NCBI Taxonomy" id="669874"/>
    <lineage>
        <taxon>Eukaryota</taxon>
        <taxon>Fungi</taxon>
        <taxon>Dikarya</taxon>
        <taxon>Ascomycota</taxon>
        <taxon>Saccharomycotina</taxon>
        <taxon>Pichiomycetes</taxon>
        <taxon>Pachysolenaceae</taxon>
        <taxon>Pachysolen</taxon>
    </lineage>
</organism>
<feature type="region of interest" description="Disordered" evidence="1">
    <location>
        <begin position="299"/>
        <end position="328"/>
    </location>
</feature>
<evidence type="ECO:0000256" key="1">
    <source>
        <dbReference type="SAM" id="MobiDB-lite"/>
    </source>
</evidence>
<accession>A0A1E4TQ50</accession>